<keyword evidence="6" id="KW-1185">Reference proteome</keyword>
<evidence type="ECO:0000256" key="2">
    <source>
        <dbReference type="ARBA" id="ARBA00022741"/>
    </source>
</evidence>
<keyword evidence="3 5" id="KW-0067">ATP-binding</keyword>
<evidence type="ECO:0000313" key="5">
    <source>
        <dbReference type="EMBL" id="NMP22782.1"/>
    </source>
</evidence>
<organism evidence="5 6">
    <name type="scientific">Sulfobacillus harzensis</name>
    <dbReference type="NCBI Taxonomy" id="2729629"/>
    <lineage>
        <taxon>Bacteria</taxon>
        <taxon>Bacillati</taxon>
        <taxon>Bacillota</taxon>
        <taxon>Clostridia</taxon>
        <taxon>Eubacteriales</taxon>
        <taxon>Clostridiales Family XVII. Incertae Sedis</taxon>
        <taxon>Sulfobacillus</taxon>
    </lineage>
</organism>
<dbReference type="AlphaFoldDB" id="A0A7Y0L3T1"/>
<reference evidence="5 6" key="1">
    <citation type="submission" date="2020-04" db="EMBL/GenBank/DDBJ databases">
        <authorList>
            <person name="Zhang R."/>
            <person name="Schippers A."/>
        </authorList>
    </citation>
    <scope>NUCLEOTIDE SEQUENCE [LARGE SCALE GENOMIC DNA]</scope>
    <source>
        <strain evidence="5 6">DSM 109850</strain>
    </source>
</reference>
<accession>A0A7Y0L3T1</accession>
<dbReference type="PROSITE" id="PS50893">
    <property type="entry name" value="ABC_TRANSPORTER_2"/>
    <property type="match status" value="1"/>
</dbReference>
<keyword evidence="2" id="KW-0547">Nucleotide-binding</keyword>
<dbReference type="CDD" id="cd03219">
    <property type="entry name" value="ABC_Mj1267_LivG_branched"/>
    <property type="match status" value="1"/>
</dbReference>
<keyword evidence="1" id="KW-0813">Transport</keyword>
<dbReference type="EMBL" id="JABBVZ010000031">
    <property type="protein sequence ID" value="NMP22782.1"/>
    <property type="molecule type" value="Genomic_DNA"/>
</dbReference>
<sequence>MSENVLEVRQVVKKFGGFRALDGVSLSIRPGEILALVGPNGSGKTTCINVISGLYRADEGEVVFQGQRINGLPMSALARLGINRTFQIPKPFKALTVEENVDVAHRNIRAATPLVDDPLAFVGLDDVRDRMASTLNSGQQKLLDLARALAGAPKLLLVDELAAGMNPAELTELAAKLREVASKGVALLVVEHLMGFVNQLAERVIVMNAGKEIFEGSLAAAAQDATVVEVYLGG</sequence>
<dbReference type="Gene3D" id="3.40.50.300">
    <property type="entry name" value="P-loop containing nucleotide triphosphate hydrolases"/>
    <property type="match status" value="1"/>
</dbReference>
<dbReference type="InterPro" id="IPR003439">
    <property type="entry name" value="ABC_transporter-like_ATP-bd"/>
</dbReference>
<name>A0A7Y0L3T1_9FIRM</name>
<gene>
    <name evidence="5" type="ORF">HIJ39_10515</name>
</gene>
<evidence type="ECO:0000259" key="4">
    <source>
        <dbReference type="PROSITE" id="PS50893"/>
    </source>
</evidence>
<dbReference type="InterPro" id="IPR027417">
    <property type="entry name" value="P-loop_NTPase"/>
</dbReference>
<comment type="caution">
    <text evidence="5">The sequence shown here is derived from an EMBL/GenBank/DDBJ whole genome shotgun (WGS) entry which is preliminary data.</text>
</comment>
<proteinExistence type="predicted"/>
<dbReference type="PANTHER" id="PTHR45772">
    <property type="entry name" value="CONSERVED COMPONENT OF ABC TRANSPORTER FOR NATURAL AMINO ACIDS-RELATED"/>
    <property type="match status" value="1"/>
</dbReference>
<dbReference type="InterPro" id="IPR003593">
    <property type="entry name" value="AAA+_ATPase"/>
</dbReference>
<dbReference type="Proteomes" id="UP000533476">
    <property type="component" value="Unassembled WGS sequence"/>
</dbReference>
<dbReference type="GO" id="GO:0005886">
    <property type="term" value="C:plasma membrane"/>
    <property type="evidence" value="ECO:0007669"/>
    <property type="project" value="TreeGrafter"/>
</dbReference>
<evidence type="ECO:0000313" key="6">
    <source>
        <dbReference type="Proteomes" id="UP000533476"/>
    </source>
</evidence>
<dbReference type="GO" id="GO:0005524">
    <property type="term" value="F:ATP binding"/>
    <property type="evidence" value="ECO:0007669"/>
    <property type="project" value="UniProtKB-KW"/>
</dbReference>
<protein>
    <submittedName>
        <fullName evidence="5">ABC transporter ATP-binding protein</fullName>
    </submittedName>
</protein>
<evidence type="ECO:0000256" key="1">
    <source>
        <dbReference type="ARBA" id="ARBA00022448"/>
    </source>
</evidence>
<feature type="domain" description="ABC transporter" evidence="4">
    <location>
        <begin position="6"/>
        <end position="234"/>
    </location>
</feature>
<dbReference type="RefSeq" id="WP_169099434.1">
    <property type="nucleotide sequence ID" value="NZ_JABBVZ010000031.1"/>
</dbReference>
<dbReference type="SUPFAM" id="SSF52540">
    <property type="entry name" value="P-loop containing nucleoside triphosphate hydrolases"/>
    <property type="match status" value="1"/>
</dbReference>
<evidence type="ECO:0000256" key="3">
    <source>
        <dbReference type="ARBA" id="ARBA00022840"/>
    </source>
</evidence>
<dbReference type="Pfam" id="PF00005">
    <property type="entry name" value="ABC_tran"/>
    <property type="match status" value="1"/>
</dbReference>
<dbReference type="GO" id="GO:0016887">
    <property type="term" value="F:ATP hydrolysis activity"/>
    <property type="evidence" value="ECO:0007669"/>
    <property type="project" value="InterPro"/>
</dbReference>
<dbReference type="SMART" id="SM00382">
    <property type="entry name" value="AAA"/>
    <property type="match status" value="1"/>
</dbReference>
<dbReference type="InterPro" id="IPR051120">
    <property type="entry name" value="ABC_AA/LPS_Transport"/>
</dbReference>